<keyword evidence="4" id="KW-0378">Hydrolase</keyword>
<evidence type="ECO:0000256" key="7">
    <source>
        <dbReference type="ARBA" id="ARBA00023204"/>
    </source>
</evidence>
<evidence type="ECO:0000313" key="8">
    <source>
        <dbReference type="EMBL" id="BBX15229.1"/>
    </source>
</evidence>
<gene>
    <name evidence="8" type="ORF">MDUV_00890</name>
</gene>
<evidence type="ECO:0000256" key="1">
    <source>
        <dbReference type="ARBA" id="ARBA00022485"/>
    </source>
</evidence>
<evidence type="ECO:0000256" key="5">
    <source>
        <dbReference type="ARBA" id="ARBA00023004"/>
    </source>
</evidence>
<evidence type="ECO:0000313" key="9">
    <source>
        <dbReference type="Proteomes" id="UP000467006"/>
    </source>
</evidence>
<proteinExistence type="predicted"/>
<dbReference type="GO" id="GO:0051539">
    <property type="term" value="F:4 iron, 4 sulfur cluster binding"/>
    <property type="evidence" value="ECO:0007669"/>
    <property type="project" value="UniProtKB-KW"/>
</dbReference>
<evidence type="ECO:0000256" key="6">
    <source>
        <dbReference type="ARBA" id="ARBA00023014"/>
    </source>
</evidence>
<dbReference type="PANTHER" id="PTHR33693">
    <property type="entry name" value="TYPE-5 URACIL-DNA GLYCOSYLASE"/>
    <property type="match status" value="1"/>
</dbReference>
<keyword evidence="5" id="KW-0408">Iron</keyword>
<dbReference type="InterPro" id="IPR051536">
    <property type="entry name" value="UDG_Type-4/5"/>
</dbReference>
<dbReference type="AlphaFoldDB" id="A0A7I7JV94"/>
<dbReference type="SMART" id="SM00987">
    <property type="entry name" value="UreE_C"/>
    <property type="match status" value="1"/>
</dbReference>
<sequence length="210" mass="23793">MTTDDRQLAKARLDRRIKACRKCKRPDRLNVPGITASAPGFGSIDSPVAIVGEALCKACMDAQEPFYRGSGAVLDRCFKRAGYAKAELFVTNSIHCHPPEDRDPLPHETANCAAFLREELREIVRPRLVIGVGKFARSAVRLIYPEARELNWPFRVPRSTQSEPPDLTYLVFPPHPYWIMTRPAPIREHYEKRVARAIAWAFETAPTRPT</sequence>
<dbReference type="SMART" id="SM00986">
    <property type="entry name" value="UDG"/>
    <property type="match status" value="1"/>
</dbReference>
<dbReference type="GO" id="GO:0097506">
    <property type="term" value="F:deaminated base DNA N-glycosylase activity"/>
    <property type="evidence" value="ECO:0007669"/>
    <property type="project" value="UniProtKB-ARBA"/>
</dbReference>
<keyword evidence="1" id="KW-0004">4Fe-4S</keyword>
<dbReference type="PANTHER" id="PTHR33693:SF3">
    <property type="entry name" value="TYPE-5 URACIL-DNA GLYCOSYLASE"/>
    <property type="match status" value="1"/>
</dbReference>
<dbReference type="Gene3D" id="3.40.470.10">
    <property type="entry name" value="Uracil-DNA glycosylase-like domain"/>
    <property type="match status" value="1"/>
</dbReference>
<protein>
    <submittedName>
        <fullName evidence="8">Uncharacterized protein</fullName>
    </submittedName>
</protein>
<accession>A0A7I7JV94</accession>
<dbReference type="SUPFAM" id="SSF52141">
    <property type="entry name" value="Uracil-DNA glycosylase-like"/>
    <property type="match status" value="1"/>
</dbReference>
<dbReference type="GO" id="GO:0046872">
    <property type="term" value="F:metal ion binding"/>
    <property type="evidence" value="ECO:0007669"/>
    <property type="project" value="UniProtKB-KW"/>
</dbReference>
<dbReference type="RefSeq" id="WP_098005198.1">
    <property type="nucleotide sequence ID" value="NZ_AP022563.1"/>
</dbReference>
<keyword evidence="2" id="KW-0479">Metal-binding</keyword>
<dbReference type="KEGG" id="mdu:MDUV_00890"/>
<reference evidence="8 9" key="1">
    <citation type="journal article" date="2019" name="Emerg. Microbes Infect.">
        <title>Comprehensive subspecies identification of 175 nontuberculous mycobacteria species based on 7547 genomic profiles.</title>
        <authorList>
            <person name="Matsumoto Y."/>
            <person name="Kinjo T."/>
            <person name="Motooka D."/>
            <person name="Nabeya D."/>
            <person name="Jung N."/>
            <person name="Uechi K."/>
            <person name="Horii T."/>
            <person name="Iida T."/>
            <person name="Fujita J."/>
            <person name="Nakamura S."/>
        </authorList>
    </citation>
    <scope>NUCLEOTIDE SEQUENCE [LARGE SCALE GENOMIC DNA]</scope>
    <source>
        <strain evidence="8 9">JCM 6396</strain>
    </source>
</reference>
<dbReference type="EMBL" id="AP022563">
    <property type="protein sequence ID" value="BBX15229.1"/>
    <property type="molecule type" value="Genomic_DNA"/>
</dbReference>
<keyword evidence="7" id="KW-0234">DNA repair</keyword>
<dbReference type="InterPro" id="IPR036895">
    <property type="entry name" value="Uracil-DNA_glycosylase-like_sf"/>
</dbReference>
<evidence type="ECO:0000256" key="3">
    <source>
        <dbReference type="ARBA" id="ARBA00022763"/>
    </source>
</evidence>
<name>A0A7I7JV94_9MYCO</name>
<dbReference type="Proteomes" id="UP000467006">
    <property type="component" value="Chromosome"/>
</dbReference>
<organism evidence="8 9">
    <name type="scientific">Mycolicibacterium duvalii</name>
    <dbReference type="NCBI Taxonomy" id="39688"/>
    <lineage>
        <taxon>Bacteria</taxon>
        <taxon>Bacillati</taxon>
        <taxon>Actinomycetota</taxon>
        <taxon>Actinomycetes</taxon>
        <taxon>Mycobacteriales</taxon>
        <taxon>Mycobacteriaceae</taxon>
        <taxon>Mycolicibacterium</taxon>
    </lineage>
</organism>
<keyword evidence="3" id="KW-0227">DNA damage</keyword>
<keyword evidence="9" id="KW-1185">Reference proteome</keyword>
<dbReference type="GO" id="GO:0006281">
    <property type="term" value="P:DNA repair"/>
    <property type="evidence" value="ECO:0007669"/>
    <property type="project" value="UniProtKB-KW"/>
</dbReference>
<dbReference type="OrthoDB" id="5290748at2"/>
<dbReference type="InterPro" id="IPR005122">
    <property type="entry name" value="Uracil-DNA_glycosylase-like"/>
</dbReference>
<evidence type="ECO:0000256" key="4">
    <source>
        <dbReference type="ARBA" id="ARBA00022801"/>
    </source>
</evidence>
<keyword evidence="6" id="KW-0411">Iron-sulfur</keyword>
<evidence type="ECO:0000256" key="2">
    <source>
        <dbReference type="ARBA" id="ARBA00022723"/>
    </source>
</evidence>
<dbReference type="Pfam" id="PF03167">
    <property type="entry name" value="UDG"/>
    <property type="match status" value="1"/>
</dbReference>